<dbReference type="InterPro" id="IPR023521">
    <property type="entry name" value="Pelota_arc"/>
</dbReference>
<evidence type="ECO:0000256" key="8">
    <source>
        <dbReference type="ARBA" id="ARBA00022801"/>
    </source>
</evidence>
<dbReference type="SMART" id="SM01194">
    <property type="entry name" value="eRF1_1"/>
    <property type="match status" value="1"/>
</dbReference>
<keyword evidence="4 9" id="KW-0963">Cytoplasm</keyword>
<dbReference type="GO" id="GO:0032790">
    <property type="term" value="P:ribosome disassembly"/>
    <property type="evidence" value="ECO:0007669"/>
    <property type="project" value="TreeGrafter"/>
</dbReference>
<dbReference type="InterPro" id="IPR005140">
    <property type="entry name" value="eRF1_Pelota-like_N"/>
</dbReference>
<keyword evidence="11" id="KW-0131">Cell cycle</keyword>
<dbReference type="InterPro" id="IPR005142">
    <property type="entry name" value="eRF1_3"/>
</dbReference>
<keyword evidence="5 9" id="KW-0540">Nuclease</keyword>
<dbReference type="Gene3D" id="3.30.420.60">
    <property type="entry name" value="eRF1 domain 2"/>
    <property type="match status" value="1"/>
</dbReference>
<evidence type="ECO:0000259" key="10">
    <source>
        <dbReference type="SMART" id="SM01194"/>
    </source>
</evidence>
<keyword evidence="8 9" id="KW-0378">Hydrolase</keyword>
<dbReference type="EMBL" id="FRAN01000002">
    <property type="protein sequence ID" value="SHK48810.1"/>
    <property type="molecule type" value="Genomic_DNA"/>
</dbReference>
<dbReference type="PANTHER" id="PTHR10853:SF0">
    <property type="entry name" value="PROTEIN PELOTA HOMOLOG"/>
    <property type="match status" value="1"/>
</dbReference>
<dbReference type="SUPFAM" id="SSF55315">
    <property type="entry name" value="L30e-like"/>
    <property type="match status" value="1"/>
</dbReference>
<dbReference type="GO" id="GO:0016787">
    <property type="term" value="F:hydrolase activity"/>
    <property type="evidence" value="ECO:0007669"/>
    <property type="project" value="UniProtKB-KW"/>
</dbReference>
<comment type="domain">
    <text evidence="9">The N-terminal domain has the RNA-binding Sm fold. It harbors the endoribonuclease activity.</text>
</comment>
<dbReference type="InterPro" id="IPR058547">
    <property type="entry name" value="Pelota_N"/>
</dbReference>
<evidence type="ECO:0000256" key="6">
    <source>
        <dbReference type="ARBA" id="ARBA00022723"/>
    </source>
</evidence>
<dbReference type="Proteomes" id="UP000184203">
    <property type="component" value="Unassembled WGS sequence"/>
</dbReference>
<dbReference type="Pfam" id="PF03464">
    <property type="entry name" value="eRF1_2"/>
    <property type="match status" value="1"/>
</dbReference>
<dbReference type="GO" id="GO:0046872">
    <property type="term" value="F:metal ion binding"/>
    <property type="evidence" value="ECO:0007669"/>
    <property type="project" value="UniProtKB-UniRule"/>
</dbReference>
<evidence type="ECO:0000313" key="12">
    <source>
        <dbReference type="Proteomes" id="UP000184203"/>
    </source>
</evidence>
<proteinExistence type="inferred from homology"/>
<keyword evidence="6 9" id="KW-0479">Metal-binding</keyword>
<dbReference type="Gene3D" id="2.30.30.870">
    <property type="entry name" value="Pelota, domain A"/>
    <property type="match status" value="1"/>
</dbReference>
<reference evidence="12" key="1">
    <citation type="submission" date="2016-11" db="EMBL/GenBank/DDBJ databases">
        <authorList>
            <person name="Varghese N."/>
            <person name="Submissions S."/>
        </authorList>
    </citation>
    <scope>NUCLEOTIDE SEQUENCE [LARGE SCALE GENOMIC DNA]</scope>
    <source>
        <strain evidence="12">DX253</strain>
    </source>
</reference>
<comment type="subcellular location">
    <subcellularLocation>
        <location evidence="2 9">Cytoplasm</location>
    </subcellularLocation>
</comment>
<dbReference type="GO" id="GO:0051301">
    <property type="term" value="P:cell division"/>
    <property type="evidence" value="ECO:0007669"/>
    <property type="project" value="UniProtKB-KW"/>
</dbReference>
<dbReference type="GO" id="GO:0070481">
    <property type="term" value="P:nuclear-transcribed mRNA catabolic process, non-stop decay"/>
    <property type="evidence" value="ECO:0007669"/>
    <property type="project" value="InterPro"/>
</dbReference>
<evidence type="ECO:0000256" key="9">
    <source>
        <dbReference type="HAMAP-Rule" id="MF_01853"/>
    </source>
</evidence>
<dbReference type="HAMAP" id="MF_01853">
    <property type="entry name" value="PelO"/>
    <property type="match status" value="1"/>
</dbReference>
<dbReference type="Pfam" id="PF03465">
    <property type="entry name" value="eRF1_3"/>
    <property type="match status" value="1"/>
</dbReference>
<protein>
    <recommendedName>
        <fullName evidence="9">Protein pelota homolog</fullName>
        <ecNumber evidence="9">3.1.-.-</ecNumber>
    </recommendedName>
</protein>
<dbReference type="NCBIfam" id="TIGR00111">
    <property type="entry name" value="pelota"/>
    <property type="match status" value="1"/>
</dbReference>
<dbReference type="InterPro" id="IPR038069">
    <property type="entry name" value="Pelota/DOM34_N"/>
</dbReference>
<evidence type="ECO:0000256" key="5">
    <source>
        <dbReference type="ARBA" id="ARBA00022722"/>
    </source>
</evidence>
<organism evidence="11 12">
    <name type="scientific">Haladaptatus paucihalophilus DX253</name>
    <dbReference type="NCBI Taxonomy" id="797209"/>
    <lineage>
        <taxon>Archaea</taxon>
        <taxon>Methanobacteriati</taxon>
        <taxon>Methanobacteriota</taxon>
        <taxon>Stenosarchaea group</taxon>
        <taxon>Halobacteria</taxon>
        <taxon>Halobacteriales</taxon>
        <taxon>Haladaptataceae</taxon>
        <taxon>Haladaptatus</taxon>
    </lineage>
</organism>
<comment type="cofactor">
    <cofactor evidence="1 9">
        <name>a divalent metal cation</name>
        <dbReference type="ChEBI" id="CHEBI:60240"/>
    </cofactor>
</comment>
<dbReference type="GO" id="GO:0005737">
    <property type="term" value="C:cytoplasm"/>
    <property type="evidence" value="ECO:0007669"/>
    <property type="project" value="UniProtKB-SubCell"/>
</dbReference>
<dbReference type="GO" id="GO:0070651">
    <property type="term" value="P:nonfunctional rRNA decay"/>
    <property type="evidence" value="ECO:0007669"/>
    <property type="project" value="TreeGrafter"/>
</dbReference>
<evidence type="ECO:0000313" key="11">
    <source>
        <dbReference type="EMBL" id="SHK48810.1"/>
    </source>
</evidence>
<keyword evidence="12" id="KW-1185">Reference proteome</keyword>
<dbReference type="EC" id="3.1.-.-" evidence="9"/>
<evidence type="ECO:0000256" key="2">
    <source>
        <dbReference type="ARBA" id="ARBA00004496"/>
    </source>
</evidence>
<dbReference type="Gene3D" id="3.30.1330.30">
    <property type="match status" value="1"/>
</dbReference>
<dbReference type="SUPFAM" id="SSF159065">
    <property type="entry name" value="Dom34/Pelota N-terminal domain-like"/>
    <property type="match status" value="1"/>
</dbReference>
<dbReference type="SUPFAM" id="SSF53137">
    <property type="entry name" value="Translational machinery components"/>
    <property type="match status" value="1"/>
</dbReference>
<feature type="domain" description="eRF1/Pelota-like N-terminal" evidence="10">
    <location>
        <begin position="27"/>
        <end position="156"/>
    </location>
</feature>
<dbReference type="GO" id="GO:0070966">
    <property type="term" value="P:nuclear-transcribed mRNA catabolic process, no-go decay"/>
    <property type="evidence" value="ECO:0007669"/>
    <property type="project" value="InterPro"/>
</dbReference>
<comment type="subunit">
    <text evidence="9">Monomer.</text>
</comment>
<evidence type="ECO:0000256" key="4">
    <source>
        <dbReference type="ARBA" id="ARBA00022490"/>
    </source>
</evidence>
<gene>
    <name evidence="9" type="primary">pelA</name>
    <name evidence="11" type="ORF">SAMN05444342_1425</name>
</gene>
<dbReference type="InterPro" id="IPR029064">
    <property type="entry name" value="Ribosomal_eL30-like_sf"/>
</dbReference>
<comment type="function">
    <text evidence="9">May function in recognizing stalled ribosomes, interact with stem-loop structures in stalled mRNA molecules, and effect endonucleolytic cleavage of the mRNA. May play a role in the release non-functional ribosomes and degradation of damaged mRNAs. Has endoribonuclease activity.</text>
</comment>
<dbReference type="InterPro" id="IPR004405">
    <property type="entry name" value="TF_pelota"/>
</dbReference>
<evidence type="ECO:0000256" key="3">
    <source>
        <dbReference type="ARBA" id="ARBA00009504"/>
    </source>
</evidence>
<dbReference type="InterPro" id="IPR005141">
    <property type="entry name" value="eRF1_2"/>
</dbReference>
<evidence type="ECO:0000256" key="7">
    <source>
        <dbReference type="ARBA" id="ARBA00022759"/>
    </source>
</evidence>
<accession>A0A1M6SVZ2</accession>
<dbReference type="GO" id="GO:0004519">
    <property type="term" value="F:endonuclease activity"/>
    <property type="evidence" value="ECO:0007669"/>
    <property type="project" value="UniProtKB-UniRule"/>
</dbReference>
<dbReference type="InterPro" id="IPR042226">
    <property type="entry name" value="eFR1_2_sf"/>
</dbReference>
<name>A0A1M6SVZ2_HALPU</name>
<dbReference type="PANTHER" id="PTHR10853">
    <property type="entry name" value="PELOTA"/>
    <property type="match status" value="1"/>
</dbReference>
<dbReference type="FunFam" id="2.30.30.870:FF:000002">
    <property type="entry name" value="Protein pelota homolog"/>
    <property type="match status" value="1"/>
</dbReference>
<keyword evidence="11" id="KW-0132">Cell division</keyword>
<dbReference type="GO" id="GO:0071025">
    <property type="term" value="P:RNA surveillance"/>
    <property type="evidence" value="ECO:0007669"/>
    <property type="project" value="InterPro"/>
</dbReference>
<dbReference type="AlphaFoldDB" id="A0A1M6SVZ2"/>
<dbReference type="Pfam" id="PF26356">
    <property type="entry name" value="Pelota_N"/>
    <property type="match status" value="1"/>
</dbReference>
<evidence type="ECO:0000256" key="1">
    <source>
        <dbReference type="ARBA" id="ARBA00001968"/>
    </source>
</evidence>
<sequence length="387" mass="42891">MNIEIVVDSVAKGIAGHLPPENTLLFMQIHDRTSIDGTRERITLVPESLDDLWHLTYLLEPGDDVSGDTTRRIQRADDQMRDTGGEREHMHITLRVEDVEFHRFANRVRVGGVITDCSREDQLGLHHTLNVEEREKITIEKEWKRDQLDRLDDAVEATDNPDVAIATVEEGEAYIHTVAQYGADEYTSFTGTTGKGEYAGGRTELFDQLGSALSHLDVDAIILAGPGFTKQDAYDHIAEAYPDLTEKITTVDVSSSGDRGVHEVLKRGAVDDVQAETRIAEEAELIDDLMKRIGEGAKAAYGIEEVKQATDFGAVEQLLVLDERLRKERGALGEDEAGGEWDIDVNEIITDVERKGGDVTVFSHEFAPGEQLSNLGGIAALLRYRLN</sequence>
<keyword evidence="7 9" id="KW-0255">Endonuclease</keyword>
<comment type="similarity">
    <text evidence="3 9">Belongs to the eukaryotic release factor 1 family. Pelota subfamily.</text>
</comment>